<dbReference type="SUPFAM" id="SSF52540">
    <property type="entry name" value="P-loop containing nucleoside triphosphate hydrolases"/>
    <property type="match status" value="1"/>
</dbReference>
<gene>
    <name evidence="3" type="ORF">HDF14_002038</name>
</gene>
<keyword evidence="4" id="KW-1185">Reference proteome</keyword>
<name>A0A9X0QDN7_9BACT</name>
<evidence type="ECO:0000256" key="1">
    <source>
        <dbReference type="SAM" id="Phobius"/>
    </source>
</evidence>
<feature type="transmembrane region" description="Helical" evidence="1">
    <location>
        <begin position="727"/>
        <end position="749"/>
    </location>
</feature>
<dbReference type="InterPro" id="IPR027417">
    <property type="entry name" value="P-loop_NTPase"/>
</dbReference>
<dbReference type="EMBL" id="JACHEB010000004">
    <property type="protein sequence ID" value="MBB5328428.1"/>
    <property type="molecule type" value="Genomic_DNA"/>
</dbReference>
<protein>
    <recommendedName>
        <fullName evidence="2">NACHT domain-containing protein</fullName>
    </recommendedName>
</protein>
<dbReference type="PANTHER" id="PTHR46844">
    <property type="entry name" value="SLR5058 PROTEIN"/>
    <property type="match status" value="1"/>
</dbReference>
<dbReference type="AlphaFoldDB" id="A0A9X0QDN7"/>
<sequence>MDLIKQLWELLSNPSFFKTLFGGTPPHWYLVGLQPTLIVLILVAIIGFIWKNLSEPIAALFKALDQIKATPAERERIAARTRFVDHILSSSRKVNEQELWDPRRFTELEAEYYSGNIPGASVWMRARSSFAFGPRRVKAIAHSLGNSNDRIALVEGDPGSGKSVLLREVANRVCSRTAKSWKRDSPVAVYFNLKMLDRNSDQQIDAGLIRQFIIDQTKRSANSDLASFLEKYFDEGLQNGWWLFLLDSFDEIPEVLSADDLSDTIDQYSQAIVDFATDFNSCRTLLATRHFRRPKNSSLPKFRILPLSDKQRNDLIQRAALTESAAERLYKGIAAPGPSLRYICENPMYLGLLIEFVRQGSNVPSSPHELFASFVRSKFDEKKDVLRQVGIDSLSLGKFAETAAFFIVEDSSLSLNPTREALLARIGISYPTWQSAGNMLDLLETLRISRGEGDVVDKGNRFTFSHRRFQEYFATCYVVRVHESVSNNQLLLDARWRETASVLLGSENEDRVLPLLSLSQMFLDDFLVAIQKNGQLEKLTKEGTNEEEAIIPAFFEWPPASLHLLSILQDGFADDSGRLPSEIRTKVSSIVRSGFWRGRLEDRRVALEVAGTLPDEELIPLLRAAISFGSRVLDDIAFRQLRSLRSIPNDVSLWIRITLLRRAGLGQMVRDRRMIFAFLSRVPDDGRLLNAATLLSRICLIDSIGYAILAMAAMADLSLRVPVRLGLATAALLSHLSLRLGWLLIGRFVGNTVTIPRKRAGWRRWIIPTITSNESQRLTICYTFAVGTPLLLRSYIISMPAVFFDFPSDNNLGYYALGVAIIISLWAPMATVAVLVDRFTALRWWPWLTFYPLLQLVSRPAASLRAVSQHIARYAFFYGFLAIESLAVWLFASFGRGHQAYTVPIDPIFVAGVLFYGGGIGWAAFRWCRDWNRLRRFESVPQELAPADFLRTLELYSLNSFRARLIRFVSGNALLPNTDRSLDIVRNLALALERDLSRTNEEVAATGCVEVDEWRSNYVARRKRTRRFGLSFWGKKVLDELVTLEQRLMELRRAKT</sequence>
<feature type="transmembrane region" description="Helical" evidence="1">
    <location>
        <begin position="907"/>
        <end position="928"/>
    </location>
</feature>
<evidence type="ECO:0000313" key="4">
    <source>
        <dbReference type="Proteomes" id="UP000535182"/>
    </source>
</evidence>
<proteinExistence type="predicted"/>
<evidence type="ECO:0000313" key="3">
    <source>
        <dbReference type="EMBL" id="MBB5328428.1"/>
    </source>
</evidence>
<evidence type="ECO:0000259" key="2">
    <source>
        <dbReference type="PROSITE" id="PS50837"/>
    </source>
</evidence>
<comment type="caution">
    <text evidence="3">The sequence shown here is derived from an EMBL/GenBank/DDBJ whole genome shotgun (WGS) entry which is preliminary data.</text>
</comment>
<organism evidence="3 4">
    <name type="scientific">Tunturiibacter gelidiferens</name>
    <dbReference type="NCBI Taxonomy" id="3069689"/>
    <lineage>
        <taxon>Bacteria</taxon>
        <taxon>Pseudomonadati</taxon>
        <taxon>Acidobacteriota</taxon>
        <taxon>Terriglobia</taxon>
        <taxon>Terriglobales</taxon>
        <taxon>Acidobacteriaceae</taxon>
        <taxon>Tunturiibacter</taxon>
    </lineage>
</organism>
<feature type="domain" description="NACHT" evidence="2">
    <location>
        <begin position="150"/>
        <end position="252"/>
    </location>
</feature>
<dbReference type="PROSITE" id="PS50837">
    <property type="entry name" value="NACHT"/>
    <property type="match status" value="1"/>
</dbReference>
<dbReference type="Pfam" id="PF05729">
    <property type="entry name" value="NACHT"/>
    <property type="match status" value="1"/>
</dbReference>
<keyword evidence="1" id="KW-0472">Membrane</keyword>
<dbReference type="InterPro" id="IPR007111">
    <property type="entry name" value="NACHT_NTPase"/>
</dbReference>
<feature type="transmembrane region" description="Helical" evidence="1">
    <location>
        <begin position="875"/>
        <end position="895"/>
    </location>
</feature>
<feature type="transmembrane region" description="Helical" evidence="1">
    <location>
        <begin position="814"/>
        <end position="836"/>
    </location>
</feature>
<dbReference type="PANTHER" id="PTHR46844:SF1">
    <property type="entry name" value="SLR5058 PROTEIN"/>
    <property type="match status" value="1"/>
</dbReference>
<feature type="transmembrane region" description="Helical" evidence="1">
    <location>
        <begin position="780"/>
        <end position="802"/>
    </location>
</feature>
<dbReference type="RefSeq" id="WP_183975919.1">
    <property type="nucleotide sequence ID" value="NZ_JACHEB010000004.1"/>
</dbReference>
<keyword evidence="1" id="KW-1133">Transmembrane helix</keyword>
<accession>A0A9X0QDN7</accession>
<dbReference type="Proteomes" id="UP000535182">
    <property type="component" value="Unassembled WGS sequence"/>
</dbReference>
<reference evidence="3 4" key="1">
    <citation type="submission" date="2020-08" db="EMBL/GenBank/DDBJ databases">
        <title>Genomic Encyclopedia of Type Strains, Phase IV (KMG-V): Genome sequencing to study the core and pangenomes of soil and plant-associated prokaryotes.</title>
        <authorList>
            <person name="Whitman W."/>
        </authorList>
    </citation>
    <scope>NUCLEOTIDE SEQUENCE [LARGE SCALE GENOMIC DNA]</scope>
    <source>
        <strain evidence="3 4">X5P2</strain>
    </source>
</reference>
<keyword evidence="1" id="KW-0812">Transmembrane</keyword>
<feature type="transmembrane region" description="Helical" evidence="1">
    <location>
        <begin position="28"/>
        <end position="50"/>
    </location>
</feature>
<dbReference type="Gene3D" id="3.40.50.300">
    <property type="entry name" value="P-loop containing nucleotide triphosphate hydrolases"/>
    <property type="match status" value="1"/>
</dbReference>